<evidence type="ECO:0000313" key="2">
    <source>
        <dbReference type="Proteomes" id="UP000078200"/>
    </source>
</evidence>
<dbReference type="VEuPathDB" id="VectorBase:GAUT037031"/>
<dbReference type="AlphaFoldDB" id="A0A1A9VH45"/>
<dbReference type="EnsemblMetazoa" id="GAUT037031-RA">
    <property type="protein sequence ID" value="GAUT037031-PA"/>
    <property type="gene ID" value="GAUT037031"/>
</dbReference>
<protein>
    <submittedName>
        <fullName evidence="1">Uncharacterized protein</fullName>
    </submittedName>
</protein>
<organism evidence="1 2">
    <name type="scientific">Glossina austeni</name>
    <name type="common">Savannah tsetse fly</name>
    <dbReference type="NCBI Taxonomy" id="7395"/>
    <lineage>
        <taxon>Eukaryota</taxon>
        <taxon>Metazoa</taxon>
        <taxon>Ecdysozoa</taxon>
        <taxon>Arthropoda</taxon>
        <taxon>Hexapoda</taxon>
        <taxon>Insecta</taxon>
        <taxon>Pterygota</taxon>
        <taxon>Neoptera</taxon>
        <taxon>Endopterygota</taxon>
        <taxon>Diptera</taxon>
        <taxon>Brachycera</taxon>
        <taxon>Muscomorpha</taxon>
        <taxon>Hippoboscoidea</taxon>
        <taxon>Glossinidae</taxon>
        <taxon>Glossina</taxon>
    </lineage>
</organism>
<accession>A0A1A9VH45</accession>
<dbReference type="Proteomes" id="UP000078200">
    <property type="component" value="Unassembled WGS sequence"/>
</dbReference>
<evidence type="ECO:0000313" key="1">
    <source>
        <dbReference type="EnsemblMetazoa" id="GAUT037031-PA"/>
    </source>
</evidence>
<proteinExistence type="predicted"/>
<keyword evidence="2" id="KW-1185">Reference proteome</keyword>
<name>A0A1A9VH45_GLOAU</name>
<reference evidence="1" key="1">
    <citation type="submission" date="2020-05" db="UniProtKB">
        <authorList>
            <consortium name="EnsemblMetazoa"/>
        </authorList>
    </citation>
    <scope>IDENTIFICATION</scope>
    <source>
        <strain evidence="1">TTRI</strain>
    </source>
</reference>
<sequence length="132" mass="15160">MQEERCAEWWILSFALHEQDFKYTLQLTSYELASRNSPGFNKNRTKPEQSIGRPYTKHTAETKLKEIDVLNTTAPNVKDDKIAQLTNTLTNIYQKVNTQNYEGKIVTLINQLNSLEQLGSNLTAAERTVIIK</sequence>